<dbReference type="RefSeq" id="WP_118324162.1">
    <property type="nucleotide sequence ID" value="NZ_CATXNH010000085.1"/>
</dbReference>
<comment type="caution">
    <text evidence="14">The sequence shown here is derived from an EMBL/GenBank/DDBJ whole genome shotgun (WGS) entry which is preliminary data.</text>
</comment>
<dbReference type="AlphaFoldDB" id="A0A395W9Z7"/>
<feature type="transmembrane region" description="Helical" evidence="13">
    <location>
        <begin position="413"/>
        <end position="432"/>
    </location>
</feature>
<dbReference type="InterPro" id="IPR050222">
    <property type="entry name" value="MATE_MdtK"/>
</dbReference>
<feature type="transmembrane region" description="Helical" evidence="13">
    <location>
        <begin position="314"/>
        <end position="336"/>
    </location>
</feature>
<feature type="transmembrane region" description="Helical" evidence="13">
    <location>
        <begin position="12"/>
        <end position="33"/>
    </location>
</feature>
<name>A0A395W9Z7_9FIRM</name>
<keyword evidence="10" id="KW-0406">Ion transport</keyword>
<comment type="similarity">
    <text evidence="3">Belongs to the multi antimicrobial extrusion (MATE) (TC 2.A.66.1) family.</text>
</comment>
<evidence type="ECO:0000313" key="14">
    <source>
        <dbReference type="EMBL" id="RGU93988.1"/>
    </source>
</evidence>
<dbReference type="PIRSF" id="PIRSF006603">
    <property type="entry name" value="DinF"/>
    <property type="match status" value="1"/>
</dbReference>
<dbReference type="GO" id="GO:0006811">
    <property type="term" value="P:monoatomic ion transport"/>
    <property type="evidence" value="ECO:0007669"/>
    <property type="project" value="UniProtKB-KW"/>
</dbReference>
<feature type="transmembrane region" description="Helical" evidence="13">
    <location>
        <begin position="131"/>
        <end position="149"/>
    </location>
</feature>
<proteinExistence type="inferred from homology"/>
<dbReference type="EMBL" id="QRYQ01000001">
    <property type="protein sequence ID" value="RGU93988.1"/>
    <property type="molecule type" value="Genomic_DNA"/>
</dbReference>
<feature type="transmembrane region" description="Helical" evidence="13">
    <location>
        <begin position="356"/>
        <end position="381"/>
    </location>
</feature>
<keyword evidence="6" id="KW-0050">Antiport</keyword>
<feature type="transmembrane region" description="Helical" evidence="13">
    <location>
        <begin position="161"/>
        <end position="185"/>
    </location>
</feature>
<protein>
    <recommendedName>
        <fullName evidence="4">Probable multidrug resistance protein NorM</fullName>
    </recommendedName>
    <alternativeName>
        <fullName evidence="12">Multidrug-efflux transporter</fullName>
    </alternativeName>
</protein>
<dbReference type="PANTHER" id="PTHR43298:SF2">
    <property type="entry name" value="FMN_FAD EXPORTER YEEO-RELATED"/>
    <property type="match status" value="1"/>
</dbReference>
<evidence type="ECO:0000256" key="12">
    <source>
        <dbReference type="ARBA" id="ARBA00031636"/>
    </source>
</evidence>
<evidence type="ECO:0000256" key="6">
    <source>
        <dbReference type="ARBA" id="ARBA00022449"/>
    </source>
</evidence>
<feature type="transmembrane region" description="Helical" evidence="13">
    <location>
        <begin position="53"/>
        <end position="74"/>
    </location>
</feature>
<organism evidence="14 15">
    <name type="scientific">Holdemanella biformis</name>
    <dbReference type="NCBI Taxonomy" id="1735"/>
    <lineage>
        <taxon>Bacteria</taxon>
        <taxon>Bacillati</taxon>
        <taxon>Bacillota</taxon>
        <taxon>Erysipelotrichia</taxon>
        <taxon>Erysipelotrichales</taxon>
        <taxon>Erysipelotrichaceae</taxon>
        <taxon>Holdemanella</taxon>
    </lineage>
</organism>
<keyword evidence="9 13" id="KW-1133">Transmembrane helix</keyword>
<keyword evidence="7" id="KW-1003">Cell membrane</keyword>
<evidence type="ECO:0000256" key="13">
    <source>
        <dbReference type="SAM" id="Phobius"/>
    </source>
</evidence>
<evidence type="ECO:0000256" key="7">
    <source>
        <dbReference type="ARBA" id="ARBA00022475"/>
    </source>
</evidence>
<accession>A0A395W9Z7</accession>
<evidence type="ECO:0000256" key="8">
    <source>
        <dbReference type="ARBA" id="ARBA00022692"/>
    </source>
</evidence>
<dbReference type="GO" id="GO:0042910">
    <property type="term" value="F:xenobiotic transmembrane transporter activity"/>
    <property type="evidence" value="ECO:0007669"/>
    <property type="project" value="InterPro"/>
</dbReference>
<feature type="transmembrane region" description="Helical" evidence="13">
    <location>
        <begin position="191"/>
        <end position="213"/>
    </location>
</feature>
<evidence type="ECO:0000256" key="3">
    <source>
        <dbReference type="ARBA" id="ARBA00010199"/>
    </source>
</evidence>
<comment type="function">
    <text evidence="1">Multidrug efflux pump.</text>
</comment>
<dbReference type="GeneID" id="66579943"/>
<keyword evidence="5" id="KW-0813">Transport</keyword>
<dbReference type="PANTHER" id="PTHR43298">
    <property type="entry name" value="MULTIDRUG RESISTANCE PROTEIN NORM-RELATED"/>
    <property type="match status" value="1"/>
</dbReference>
<feature type="transmembrane region" description="Helical" evidence="13">
    <location>
        <begin position="94"/>
        <end position="119"/>
    </location>
</feature>
<evidence type="ECO:0000256" key="5">
    <source>
        <dbReference type="ARBA" id="ARBA00022448"/>
    </source>
</evidence>
<comment type="subcellular location">
    <subcellularLocation>
        <location evidence="2">Cell membrane</location>
        <topology evidence="2">Multi-pass membrane protein</topology>
    </subcellularLocation>
</comment>
<dbReference type="GO" id="GO:0005886">
    <property type="term" value="C:plasma membrane"/>
    <property type="evidence" value="ECO:0007669"/>
    <property type="project" value="UniProtKB-SubCell"/>
</dbReference>
<evidence type="ECO:0000256" key="9">
    <source>
        <dbReference type="ARBA" id="ARBA00022989"/>
    </source>
</evidence>
<feature type="transmembrane region" description="Helical" evidence="13">
    <location>
        <begin position="283"/>
        <end position="302"/>
    </location>
</feature>
<feature type="transmembrane region" description="Helical" evidence="13">
    <location>
        <begin position="257"/>
        <end position="277"/>
    </location>
</feature>
<reference evidence="14 15" key="1">
    <citation type="submission" date="2018-08" db="EMBL/GenBank/DDBJ databases">
        <title>A genome reference for cultivated species of the human gut microbiota.</title>
        <authorList>
            <person name="Zou Y."/>
            <person name="Xue W."/>
            <person name="Luo G."/>
        </authorList>
    </citation>
    <scope>NUCLEOTIDE SEQUENCE [LARGE SCALE GENOMIC DNA]</scope>
    <source>
        <strain evidence="14 15">AF15-20</strain>
    </source>
</reference>
<sequence length="439" mass="48587">MNKMENMEIKQLVVSMSLPIIISMVIQALYNIVDSIFVAKISSDALTAVSLCYPVQTIMIAIACGTAVGFNTLLARYLGEKKFDYANNTMMHGILLGFVNGLVFLILGLLFSNVFLSWFTSDLNVVSLANTYIHICTMFSFSVFVQIIFERIMQATGNAIYNMVMQGAGAIINIILDPILIFGWFGLPKMGVAGAAIATVIGQFCAMLIGYVITKVKIKELDIHMHNFSFSIPILCKIYKVGVPAILMQSVLSFMTVFMNMILAPISAMAITVFSVYYKLQNFLNMAVLGITNALIPIVAYNNGANRKDRAIEAIQFSMILSIFIMAVGTIVFQLFPKQLLAMFSANDQMYGLGIPALKIISLSFVFAGISMVLCAAFQALNKANTSLVITLARQLVILIPLTYGLMKCFGIHVGWYAFVVTEFICTTYSLFEWRKMKR</sequence>
<dbReference type="NCBIfam" id="TIGR00797">
    <property type="entry name" value="matE"/>
    <property type="match status" value="1"/>
</dbReference>
<keyword evidence="8 13" id="KW-0812">Transmembrane</keyword>
<dbReference type="Pfam" id="PF01554">
    <property type="entry name" value="MatE"/>
    <property type="match status" value="2"/>
</dbReference>
<evidence type="ECO:0000256" key="11">
    <source>
        <dbReference type="ARBA" id="ARBA00023136"/>
    </source>
</evidence>
<evidence type="ECO:0000256" key="2">
    <source>
        <dbReference type="ARBA" id="ARBA00004651"/>
    </source>
</evidence>
<evidence type="ECO:0000256" key="1">
    <source>
        <dbReference type="ARBA" id="ARBA00003408"/>
    </source>
</evidence>
<gene>
    <name evidence="14" type="ORF">DWW32_00280</name>
</gene>
<feature type="transmembrane region" description="Helical" evidence="13">
    <location>
        <begin position="388"/>
        <end position="407"/>
    </location>
</feature>
<evidence type="ECO:0000256" key="10">
    <source>
        <dbReference type="ARBA" id="ARBA00023065"/>
    </source>
</evidence>
<dbReference type="GO" id="GO:0015297">
    <property type="term" value="F:antiporter activity"/>
    <property type="evidence" value="ECO:0007669"/>
    <property type="project" value="UniProtKB-KW"/>
</dbReference>
<evidence type="ECO:0000256" key="4">
    <source>
        <dbReference type="ARBA" id="ARBA00020268"/>
    </source>
</evidence>
<dbReference type="InterPro" id="IPR002528">
    <property type="entry name" value="MATE_fam"/>
</dbReference>
<dbReference type="InterPro" id="IPR048279">
    <property type="entry name" value="MdtK-like"/>
</dbReference>
<keyword evidence="11 13" id="KW-0472">Membrane</keyword>
<dbReference type="Proteomes" id="UP000265489">
    <property type="component" value="Unassembled WGS sequence"/>
</dbReference>
<evidence type="ECO:0000313" key="15">
    <source>
        <dbReference type="Proteomes" id="UP000265489"/>
    </source>
</evidence>